<keyword evidence="4 7" id="KW-0378">Hydrolase</keyword>
<dbReference type="GO" id="GO:0016020">
    <property type="term" value="C:membrane"/>
    <property type="evidence" value="ECO:0007669"/>
    <property type="project" value="InterPro"/>
</dbReference>
<dbReference type="GO" id="GO:0006508">
    <property type="term" value="P:proteolysis"/>
    <property type="evidence" value="ECO:0007669"/>
    <property type="project" value="UniProtKB-KW"/>
</dbReference>
<evidence type="ECO:0000313" key="8">
    <source>
        <dbReference type="EMBL" id="RNF22370.1"/>
    </source>
</evidence>
<dbReference type="Proteomes" id="UP000284403">
    <property type="component" value="Unassembled WGS sequence"/>
</dbReference>
<proteinExistence type="inferred from homology"/>
<dbReference type="EMBL" id="MKKU01000138">
    <property type="protein sequence ID" value="RNF22370.1"/>
    <property type="molecule type" value="Genomic_DNA"/>
</dbReference>
<gene>
    <name evidence="8" type="ORF">Tco025E_03260</name>
</gene>
<dbReference type="GO" id="GO:0046872">
    <property type="term" value="F:metal ion binding"/>
    <property type="evidence" value="ECO:0007669"/>
    <property type="project" value="UniProtKB-KW"/>
</dbReference>
<dbReference type="GeneID" id="40316871"/>
<dbReference type="Gene3D" id="3.10.170.20">
    <property type="match status" value="1"/>
</dbReference>
<dbReference type="RefSeq" id="XP_029229827.1">
    <property type="nucleotide sequence ID" value="XM_029370180.1"/>
</dbReference>
<dbReference type="OrthoDB" id="252862at2759"/>
<comment type="caution">
    <text evidence="8">The sequence shown here is derived from an EMBL/GenBank/DDBJ whole genome shotgun (WGS) entry which is preliminary data.</text>
</comment>
<keyword evidence="7" id="KW-0732">Signal</keyword>
<evidence type="ECO:0000313" key="9">
    <source>
        <dbReference type="Proteomes" id="UP000284403"/>
    </source>
</evidence>
<dbReference type="EC" id="3.4.24.-" evidence="7"/>
<evidence type="ECO:0000256" key="6">
    <source>
        <dbReference type="ARBA" id="ARBA00023049"/>
    </source>
</evidence>
<keyword evidence="6 7" id="KW-0482">Metalloprotease</keyword>
<keyword evidence="5 7" id="KW-0862">Zinc</keyword>
<protein>
    <recommendedName>
        <fullName evidence="7">Leishmanolysin-like peptidase</fullName>
        <ecNumber evidence="7">3.4.24.-</ecNumber>
    </recommendedName>
</protein>
<feature type="chain" id="PRO_5023972637" description="Leishmanolysin-like peptidase" evidence="7">
    <location>
        <begin position="22"/>
        <end position="114"/>
    </location>
</feature>
<evidence type="ECO:0000256" key="4">
    <source>
        <dbReference type="ARBA" id="ARBA00022801"/>
    </source>
</evidence>
<evidence type="ECO:0000256" key="7">
    <source>
        <dbReference type="RuleBase" id="RU366077"/>
    </source>
</evidence>
<name>A0A422PXB0_9TRYP</name>
<sequence length="114" mass="12730">MRHTLHVLLLLLCCFAGFFAAAEHRCMFDHISRKAGPRRRALVRELPGRERGGAQVLTASVPGWAPIRFKVFSEAMNNPSKYCTVAGETRSDFTGGTVVCRQQAVFTDEKKPSY</sequence>
<comment type="similarity">
    <text evidence="1 7">Belongs to the peptidase M8 family.</text>
</comment>
<dbReference type="GO" id="GO:0007155">
    <property type="term" value="P:cell adhesion"/>
    <property type="evidence" value="ECO:0007669"/>
    <property type="project" value="InterPro"/>
</dbReference>
<dbReference type="GO" id="GO:0004222">
    <property type="term" value="F:metalloendopeptidase activity"/>
    <property type="evidence" value="ECO:0007669"/>
    <property type="project" value="UniProtKB-UniRule"/>
</dbReference>
<accession>A0A422PXB0</accession>
<reference evidence="8 9" key="1">
    <citation type="journal article" date="2018" name="BMC Genomics">
        <title>Genomic comparison of Trypanosoma conorhini and Trypanosoma rangeli to Trypanosoma cruzi strains of high and low virulence.</title>
        <authorList>
            <person name="Bradwell K.R."/>
            <person name="Koparde V.N."/>
            <person name="Matveyev A.V."/>
            <person name="Serrano M.G."/>
            <person name="Alves J.M."/>
            <person name="Parikh H."/>
            <person name="Huang B."/>
            <person name="Lee V."/>
            <person name="Espinosa-Alvarez O."/>
            <person name="Ortiz P.A."/>
            <person name="Costa-Martins A.G."/>
            <person name="Teixeira M.M."/>
            <person name="Buck G.A."/>
        </authorList>
    </citation>
    <scope>NUCLEOTIDE SEQUENCE [LARGE SCALE GENOMIC DNA]</scope>
    <source>
        <strain evidence="8 9">025E</strain>
    </source>
</reference>
<keyword evidence="3 7" id="KW-0479">Metal-binding</keyword>
<evidence type="ECO:0000256" key="2">
    <source>
        <dbReference type="ARBA" id="ARBA00022670"/>
    </source>
</evidence>
<dbReference type="InterPro" id="IPR001577">
    <property type="entry name" value="Peptidase_M8"/>
</dbReference>
<evidence type="ECO:0000256" key="5">
    <source>
        <dbReference type="ARBA" id="ARBA00022833"/>
    </source>
</evidence>
<dbReference type="Pfam" id="PF01457">
    <property type="entry name" value="Peptidase_M8"/>
    <property type="match status" value="1"/>
</dbReference>
<keyword evidence="2 7" id="KW-0645">Protease</keyword>
<keyword evidence="9" id="KW-1185">Reference proteome</keyword>
<organism evidence="8 9">
    <name type="scientific">Trypanosoma conorhini</name>
    <dbReference type="NCBI Taxonomy" id="83891"/>
    <lineage>
        <taxon>Eukaryota</taxon>
        <taxon>Discoba</taxon>
        <taxon>Euglenozoa</taxon>
        <taxon>Kinetoplastea</taxon>
        <taxon>Metakinetoplastina</taxon>
        <taxon>Trypanosomatida</taxon>
        <taxon>Trypanosomatidae</taxon>
        <taxon>Trypanosoma</taxon>
    </lineage>
</organism>
<evidence type="ECO:0000256" key="3">
    <source>
        <dbReference type="ARBA" id="ARBA00022723"/>
    </source>
</evidence>
<dbReference type="SUPFAM" id="SSF55486">
    <property type="entry name" value="Metalloproteases ('zincins'), catalytic domain"/>
    <property type="match status" value="1"/>
</dbReference>
<comment type="cofactor">
    <cofactor evidence="7">
        <name>Zn(2+)</name>
        <dbReference type="ChEBI" id="CHEBI:29105"/>
    </cofactor>
    <text evidence="7">Binds 1 zinc ion per subunit.</text>
</comment>
<dbReference type="AlphaFoldDB" id="A0A422PXB0"/>
<feature type="signal peptide" evidence="7">
    <location>
        <begin position="1"/>
        <end position="21"/>
    </location>
</feature>
<evidence type="ECO:0000256" key="1">
    <source>
        <dbReference type="ARBA" id="ARBA00005860"/>
    </source>
</evidence>